<evidence type="ECO:0000259" key="4">
    <source>
        <dbReference type="Pfam" id="PF06470"/>
    </source>
</evidence>
<dbReference type="InterPro" id="IPR036277">
    <property type="entry name" value="SMC_hinge_sf"/>
</dbReference>
<keyword evidence="5" id="KW-1185">Reference proteome</keyword>
<feature type="domain" description="SMC hinge" evidence="4">
    <location>
        <begin position="3"/>
        <end position="91"/>
    </location>
</feature>
<evidence type="ECO:0000313" key="5">
    <source>
        <dbReference type="Proteomes" id="UP000887575"/>
    </source>
</evidence>
<dbReference type="AlphaFoldDB" id="A0AAF3F1Q3"/>
<evidence type="ECO:0000313" key="6">
    <source>
        <dbReference type="WBParaSite" id="MBELARI_LOCUS19638"/>
    </source>
</evidence>
<keyword evidence="1 2" id="KW-0175">Coiled coil</keyword>
<dbReference type="PANTHER" id="PTHR43977">
    <property type="entry name" value="STRUCTURAL MAINTENANCE OF CHROMOSOMES PROTEIN 3"/>
    <property type="match status" value="1"/>
</dbReference>
<accession>A0AAF3F1Q3</accession>
<proteinExistence type="predicted"/>
<dbReference type="InterPro" id="IPR027417">
    <property type="entry name" value="P-loop_NTPase"/>
</dbReference>
<dbReference type="GO" id="GO:0032991">
    <property type="term" value="C:protein-containing complex"/>
    <property type="evidence" value="ECO:0007669"/>
    <property type="project" value="UniProtKB-ARBA"/>
</dbReference>
<reference evidence="6" key="1">
    <citation type="submission" date="2024-02" db="UniProtKB">
        <authorList>
            <consortium name="WormBaseParasite"/>
        </authorList>
    </citation>
    <scope>IDENTIFICATION</scope>
</reference>
<name>A0AAF3F1Q3_9BILA</name>
<evidence type="ECO:0000256" key="2">
    <source>
        <dbReference type="SAM" id="Coils"/>
    </source>
</evidence>
<dbReference type="Proteomes" id="UP000887575">
    <property type="component" value="Unassembled WGS sequence"/>
</dbReference>
<dbReference type="WBParaSite" id="MBELARI_LOCUS19638">
    <property type="protein sequence ID" value="MBELARI_LOCUS19638"/>
    <property type="gene ID" value="MBELARI_LOCUS19638"/>
</dbReference>
<dbReference type="InterPro" id="IPR003395">
    <property type="entry name" value="RecF/RecN/SMC_N"/>
</dbReference>
<dbReference type="SUPFAM" id="SSF52540">
    <property type="entry name" value="P-loop containing nucleoside triphosphate hydrolases"/>
    <property type="match status" value="1"/>
</dbReference>
<feature type="domain" description="RecF/RecN/SMC N-terminal" evidence="3">
    <location>
        <begin position="267"/>
        <end position="620"/>
    </location>
</feature>
<feature type="coiled-coil region" evidence="2">
    <location>
        <begin position="135"/>
        <end position="391"/>
    </location>
</feature>
<dbReference type="FunFam" id="3.40.50.300:FF:000385">
    <property type="entry name" value="Structural maintenance of chromosomes 2"/>
    <property type="match status" value="1"/>
</dbReference>
<evidence type="ECO:0000256" key="1">
    <source>
        <dbReference type="ARBA" id="ARBA00023054"/>
    </source>
</evidence>
<organism evidence="5 6">
    <name type="scientific">Mesorhabditis belari</name>
    <dbReference type="NCBI Taxonomy" id="2138241"/>
    <lineage>
        <taxon>Eukaryota</taxon>
        <taxon>Metazoa</taxon>
        <taxon>Ecdysozoa</taxon>
        <taxon>Nematoda</taxon>
        <taxon>Chromadorea</taxon>
        <taxon>Rhabditida</taxon>
        <taxon>Rhabditina</taxon>
        <taxon>Rhabditomorpha</taxon>
        <taxon>Rhabditoidea</taxon>
        <taxon>Rhabditidae</taxon>
        <taxon>Mesorhabditinae</taxon>
        <taxon>Mesorhabditis</taxon>
    </lineage>
</organism>
<dbReference type="GO" id="GO:0005694">
    <property type="term" value="C:chromosome"/>
    <property type="evidence" value="ECO:0007669"/>
    <property type="project" value="InterPro"/>
</dbReference>
<protein>
    <submittedName>
        <fullName evidence="6">Structural maintenance of chromosomes protein 2</fullName>
    </submittedName>
</protein>
<dbReference type="GO" id="GO:0051276">
    <property type="term" value="P:chromosome organization"/>
    <property type="evidence" value="ECO:0007669"/>
    <property type="project" value="InterPro"/>
</dbReference>
<dbReference type="GO" id="GO:0005524">
    <property type="term" value="F:ATP binding"/>
    <property type="evidence" value="ECO:0007669"/>
    <property type="project" value="InterPro"/>
</dbReference>
<sequence length="629" mass="72098">MQVIVTEGAVSKQLIDTKGALQKRTTFLPLDRIENQVLANQKMQAAKRIARERNEDCWLALDLIKYEEPLSKVMEYVFGTTIICETKETASLITYNREIKTKTVTLEGDTYQPSGSGSGGSRDTRNSVIVAAKSINEYTKLVDQKTKELAQVDEQLQALEPARNKFEQANNRLIEINERVDFLESNVRQSPVQILRTEITELEQELEQITARLKKNQTLMKELAESVKQYEDRKKNAKLFKEQEEKKAKKELKAAEEALAALGAEAERAKEMLAIRREEVATLERQIQDQREQICNINKRGEEIKTTLEEKDELVNSAKEKAEVFKRELDVYREEVRRKNDELKKLAQKIDKSKKELMTEENNREDYRKSAEEHKELAKRFKKQYAEILKDYAWIADIEDQIGAKGTDLEFPNDYSYEHGKKDLESTKERKTKLGRSLNLNGMQILQAAEDNVLNLQKKKEILHADKKTILETIKTLDERKEKEVIRAYEKVTKEFGNIFTTLLPGAEAKLQPPSGKTALDGLEVKVGFNGKWKESLGELSGGQRSLVALSLVLAMLKFKPAPLYILDEVDAALDLAHTQNIGTMIKKHFTNSQFIIVSLKEGMFNNANVLFRTKFQDGTSQVERYVNK</sequence>
<evidence type="ECO:0000259" key="3">
    <source>
        <dbReference type="Pfam" id="PF02463"/>
    </source>
</evidence>
<dbReference type="Pfam" id="PF06470">
    <property type="entry name" value="SMC_hinge"/>
    <property type="match status" value="1"/>
</dbReference>
<dbReference type="Gene3D" id="3.30.70.1620">
    <property type="match status" value="1"/>
</dbReference>
<dbReference type="Gene3D" id="3.40.50.300">
    <property type="entry name" value="P-loop containing nucleotide triphosphate hydrolases"/>
    <property type="match status" value="1"/>
</dbReference>
<dbReference type="SUPFAM" id="SSF75553">
    <property type="entry name" value="Smc hinge domain"/>
    <property type="match status" value="1"/>
</dbReference>
<dbReference type="Pfam" id="PF02463">
    <property type="entry name" value="SMC_N"/>
    <property type="match status" value="1"/>
</dbReference>
<dbReference type="InterPro" id="IPR010935">
    <property type="entry name" value="SMC_hinge"/>
</dbReference>